<reference evidence="1 2" key="1">
    <citation type="submission" date="2016-02" db="EMBL/GenBank/DDBJ databases">
        <title>Genome analysis of coral dinoflagellate symbionts highlights evolutionary adaptations to a symbiotic lifestyle.</title>
        <authorList>
            <person name="Aranda M."/>
            <person name="Li Y."/>
            <person name="Liew Y.J."/>
            <person name="Baumgarten S."/>
            <person name="Simakov O."/>
            <person name="Wilson M."/>
            <person name="Piel J."/>
            <person name="Ashoor H."/>
            <person name="Bougouffa S."/>
            <person name="Bajic V.B."/>
            <person name="Ryu T."/>
            <person name="Ravasi T."/>
            <person name="Bayer T."/>
            <person name="Micklem G."/>
            <person name="Kim H."/>
            <person name="Bhak J."/>
            <person name="Lajeunesse T.C."/>
            <person name="Voolstra C.R."/>
        </authorList>
    </citation>
    <scope>NUCLEOTIDE SEQUENCE [LARGE SCALE GENOMIC DNA]</scope>
    <source>
        <strain evidence="1 2">CCMP2467</strain>
    </source>
</reference>
<comment type="caution">
    <text evidence="1">The sequence shown here is derived from an EMBL/GenBank/DDBJ whole genome shotgun (WGS) entry which is preliminary data.</text>
</comment>
<dbReference type="Gene3D" id="3.50.4.10">
    <property type="entry name" value="Hepatocyte Growth Factor"/>
    <property type="match status" value="1"/>
</dbReference>
<sequence>MIALFAVAVAVVSGQEVPNAPASPQESPAAPVPAAPVPAAPVPAAPVTPVIEPPEELTGGALVAFTRNEYLEVLAKEGIPASRGCWLYGDYLNDIPFVTDPVSCAQACSLDEKCFHWNFKFMVKRCDLKAYNGGVNQDIGDWITGDAARYDAWTF</sequence>
<dbReference type="EMBL" id="LSRX01000227">
    <property type="protein sequence ID" value="OLQ03787.1"/>
    <property type="molecule type" value="Genomic_DNA"/>
</dbReference>
<accession>A0A1Q9E8P6</accession>
<evidence type="ECO:0008006" key="3">
    <source>
        <dbReference type="Google" id="ProtNLM"/>
    </source>
</evidence>
<gene>
    <name evidence="1" type="ORF">AK812_SmicGene13238</name>
</gene>
<protein>
    <recommendedName>
        <fullName evidence="3">Apple domain-containing protein</fullName>
    </recommendedName>
</protein>
<dbReference type="OrthoDB" id="419427at2759"/>
<keyword evidence="2" id="KW-1185">Reference proteome</keyword>
<dbReference type="Proteomes" id="UP000186817">
    <property type="component" value="Unassembled WGS sequence"/>
</dbReference>
<name>A0A1Q9E8P6_SYMMI</name>
<evidence type="ECO:0000313" key="2">
    <source>
        <dbReference type="Proteomes" id="UP000186817"/>
    </source>
</evidence>
<evidence type="ECO:0000313" key="1">
    <source>
        <dbReference type="EMBL" id="OLQ03787.1"/>
    </source>
</evidence>
<dbReference type="AlphaFoldDB" id="A0A1Q9E8P6"/>
<proteinExistence type="predicted"/>
<organism evidence="1 2">
    <name type="scientific">Symbiodinium microadriaticum</name>
    <name type="common">Dinoflagellate</name>
    <name type="synonym">Zooxanthella microadriatica</name>
    <dbReference type="NCBI Taxonomy" id="2951"/>
    <lineage>
        <taxon>Eukaryota</taxon>
        <taxon>Sar</taxon>
        <taxon>Alveolata</taxon>
        <taxon>Dinophyceae</taxon>
        <taxon>Suessiales</taxon>
        <taxon>Symbiodiniaceae</taxon>
        <taxon>Symbiodinium</taxon>
    </lineage>
</organism>